<dbReference type="GO" id="GO:0000139">
    <property type="term" value="C:Golgi membrane"/>
    <property type="evidence" value="ECO:0007669"/>
    <property type="project" value="TreeGrafter"/>
</dbReference>
<keyword evidence="9" id="KW-1185">Reference proteome</keyword>
<dbReference type="Pfam" id="PF07748">
    <property type="entry name" value="Glyco_hydro_38C"/>
    <property type="match status" value="1"/>
</dbReference>
<comment type="similarity">
    <text evidence="1 6">Belongs to the glycosyl hydrolase 38 family.</text>
</comment>
<dbReference type="InterPro" id="IPR013780">
    <property type="entry name" value="Glyco_hydro_b"/>
</dbReference>
<organism evidence="8">
    <name type="scientific">Darwinula stevensoni</name>
    <dbReference type="NCBI Taxonomy" id="69355"/>
    <lineage>
        <taxon>Eukaryota</taxon>
        <taxon>Metazoa</taxon>
        <taxon>Ecdysozoa</taxon>
        <taxon>Arthropoda</taxon>
        <taxon>Crustacea</taxon>
        <taxon>Oligostraca</taxon>
        <taxon>Ostracoda</taxon>
        <taxon>Podocopa</taxon>
        <taxon>Podocopida</taxon>
        <taxon>Darwinulocopina</taxon>
        <taxon>Darwinuloidea</taxon>
        <taxon>Darwinulidae</taxon>
        <taxon>Darwinula</taxon>
    </lineage>
</organism>
<dbReference type="Pfam" id="PF01074">
    <property type="entry name" value="Glyco_hydro_38N"/>
    <property type="match status" value="2"/>
</dbReference>
<dbReference type="PANTHER" id="PTHR11607">
    <property type="entry name" value="ALPHA-MANNOSIDASE"/>
    <property type="match status" value="1"/>
</dbReference>
<feature type="domain" description="Glycoside hydrolase family 38 central" evidence="7">
    <location>
        <begin position="359"/>
        <end position="447"/>
    </location>
</feature>
<dbReference type="SMART" id="SM00872">
    <property type="entry name" value="Alpha-mann_mid"/>
    <property type="match status" value="1"/>
</dbReference>
<dbReference type="InterPro" id="IPR027291">
    <property type="entry name" value="Glyco_hydro_38_N_sf"/>
</dbReference>
<name>A0A7R8X3K4_9CRUS</name>
<dbReference type="SUPFAM" id="SSF88713">
    <property type="entry name" value="Glycoside hydrolase/deacetylase"/>
    <property type="match status" value="2"/>
</dbReference>
<evidence type="ECO:0000259" key="7">
    <source>
        <dbReference type="SMART" id="SM00872"/>
    </source>
</evidence>
<keyword evidence="2 6" id="KW-0479">Metal-binding</keyword>
<dbReference type="Gene3D" id="3.20.110.10">
    <property type="entry name" value="Glycoside hydrolase 38, N terminal domain"/>
    <property type="match status" value="2"/>
</dbReference>
<gene>
    <name evidence="8" type="ORF">DSTB1V02_LOCUS3079</name>
</gene>
<evidence type="ECO:0000256" key="2">
    <source>
        <dbReference type="ARBA" id="ARBA00022723"/>
    </source>
</evidence>
<comment type="cofactor">
    <cofactor evidence="6">
        <name>Zn(2+)</name>
        <dbReference type="ChEBI" id="CHEBI:29105"/>
    </cofactor>
    <text evidence="6">Binds 1 zinc ion per subunit.</text>
</comment>
<dbReference type="GO" id="GO:0004559">
    <property type="term" value="F:alpha-mannosidase activity"/>
    <property type="evidence" value="ECO:0007669"/>
    <property type="project" value="InterPro"/>
</dbReference>
<dbReference type="EMBL" id="CAJPEV010000375">
    <property type="protein sequence ID" value="CAG0884611.1"/>
    <property type="molecule type" value="Genomic_DNA"/>
</dbReference>
<dbReference type="EC" id="3.2.1.-" evidence="6"/>
<evidence type="ECO:0000256" key="5">
    <source>
        <dbReference type="ARBA" id="ARBA00023295"/>
    </source>
</evidence>
<dbReference type="GO" id="GO:0030246">
    <property type="term" value="F:carbohydrate binding"/>
    <property type="evidence" value="ECO:0007669"/>
    <property type="project" value="InterPro"/>
</dbReference>
<evidence type="ECO:0000256" key="3">
    <source>
        <dbReference type="ARBA" id="ARBA00022801"/>
    </source>
</evidence>
<evidence type="ECO:0000256" key="1">
    <source>
        <dbReference type="ARBA" id="ARBA00009792"/>
    </source>
</evidence>
<dbReference type="EMBL" id="LR899892">
    <property type="protein sequence ID" value="CAD7243145.1"/>
    <property type="molecule type" value="Genomic_DNA"/>
</dbReference>
<dbReference type="Gene3D" id="1.20.1270.50">
    <property type="entry name" value="Glycoside hydrolase family 38, central domain"/>
    <property type="match status" value="1"/>
</dbReference>
<dbReference type="OrthoDB" id="10261055at2759"/>
<dbReference type="AlphaFoldDB" id="A0A7R8X3K4"/>
<dbReference type="Proteomes" id="UP000677054">
    <property type="component" value="Unassembled WGS sequence"/>
</dbReference>
<evidence type="ECO:0000256" key="6">
    <source>
        <dbReference type="RuleBase" id="RU361199"/>
    </source>
</evidence>
<accession>A0A7R8X3K4</accession>
<dbReference type="InterPro" id="IPR037094">
    <property type="entry name" value="Glyco_hydro_38_cen_sf"/>
</dbReference>
<dbReference type="Pfam" id="PF09261">
    <property type="entry name" value="Alpha-mann_mid"/>
    <property type="match status" value="1"/>
</dbReference>
<keyword evidence="3 6" id="KW-0378">Hydrolase</keyword>
<dbReference type="GO" id="GO:0046872">
    <property type="term" value="F:metal ion binding"/>
    <property type="evidence" value="ECO:0007669"/>
    <property type="project" value="UniProtKB-KW"/>
</dbReference>
<dbReference type="GO" id="GO:0006013">
    <property type="term" value="P:mannose metabolic process"/>
    <property type="evidence" value="ECO:0007669"/>
    <property type="project" value="InterPro"/>
</dbReference>
<dbReference type="Gene3D" id="2.60.40.1180">
    <property type="entry name" value="Golgi alpha-mannosidase II"/>
    <property type="match status" value="1"/>
</dbReference>
<dbReference type="InterPro" id="IPR050843">
    <property type="entry name" value="Glycosyl_Hydrlase_38"/>
</dbReference>
<dbReference type="InterPro" id="IPR028995">
    <property type="entry name" value="Glyco_hydro_57/38_cen_sf"/>
</dbReference>
<keyword evidence="4 6" id="KW-0862">Zinc</keyword>
<proteinExistence type="inferred from homology"/>
<dbReference type="InterPro" id="IPR015341">
    <property type="entry name" value="Glyco_hydro_38_cen"/>
</dbReference>
<sequence length="952" mass="108323">MGDVIVLMWSHLDPGWLDTADGYYNNKVKYIIENAIFHLQKPNFTFMFTEIEYLDMYWQKAHETKKQAIRDALAKGSLEISTGGWIMTDEAVSHYYSMLVQLIEGKWDPVSVQIGLAIPSSNEGGCLTGTILLSLFSGHKWIEHNLGKVKVKSSWSVDPFGHGSVMPYLLKGSGIENMAIQRIHFAWKEFFATHQLGDFFWQQAWDFKGKQNVLCHNLPFDIYDISHTCGPHFETCKQFDLSNTRGDVTYMKAKLPEMAAKLVGEYQRMSSLFPHNVVIAFLGEDFKYDMDEQMSNQYQGYRVLVDYINSNKETYNTNIRFGTLSDYFNLVRKWDRSKFPTLQGDFHVYSDVFSWHRPAYWSGYYTTRPLVKSLDRFMAGELRSAEILYSYAVTRTSQTGQLKYQNRLEALYPDLVKSRRTLSRFQHHDIITGTSRQNALLDQENEVAAEPEVHLLKPYKWSYSDYWPVKIPVTVVPTHSKRVVVFNSLAQQRIEVIRLNIPANQSVRVTTLDGQPVPYQINPVWNRTSDRANVFLSDLHVEVAFVATLPPLSAVVYELHRIEVEEPQKRAAIFSNFLHGSQNKGFVLEGIPKDKDISIENDFLIVTFNGTSGEMNHIQRKQRSEKKLICQSHVLYYETRMGENGAYLFKVDAGPRTITGSSRAKIVIVNGDVETELAAFYGEYLVLSYKLYHHGGPIQYGIQVESILEMEAMSTFKLHNADVFMKFNTAVENGNPPVFYTDGNGFNMQKRVLIDKIGVEGNYYPVTTAIFIEDAMERMTILTSHSHGASSLQTGSIEIGLDRRADVDDGRGLGEGIVHEGPSRTYFWLLPESRDQEETDVKKVPFLSLLAIYLSQGLNYPPVLSVIDSQRIAPPSKGHVNCLSRSFPCDIHLLGMRHDSHPSNLSTSGTSTMLMLHRLGYDCALQMGLLPSCSISNGAYKKHDSLSLTWSI</sequence>
<dbReference type="SUPFAM" id="SSF88688">
    <property type="entry name" value="Families 57/38 glycoside transferase middle domain"/>
    <property type="match status" value="1"/>
</dbReference>
<reference evidence="8" key="1">
    <citation type="submission" date="2020-11" db="EMBL/GenBank/DDBJ databases">
        <authorList>
            <person name="Tran Van P."/>
        </authorList>
    </citation>
    <scope>NUCLEOTIDE SEQUENCE</scope>
</reference>
<dbReference type="SUPFAM" id="SSF74650">
    <property type="entry name" value="Galactose mutarotase-like"/>
    <property type="match status" value="1"/>
</dbReference>
<keyword evidence="5 6" id="KW-0326">Glycosidase</keyword>
<evidence type="ECO:0000313" key="9">
    <source>
        <dbReference type="Proteomes" id="UP000677054"/>
    </source>
</evidence>
<dbReference type="GO" id="GO:0006491">
    <property type="term" value="P:N-glycan processing"/>
    <property type="evidence" value="ECO:0007669"/>
    <property type="project" value="TreeGrafter"/>
</dbReference>
<dbReference type="InterPro" id="IPR000602">
    <property type="entry name" value="Glyco_hydro_38_N"/>
</dbReference>
<dbReference type="PANTHER" id="PTHR11607:SF70">
    <property type="entry name" value="ALPHA-MANNOSIDASE"/>
    <property type="match status" value="1"/>
</dbReference>
<dbReference type="Gene3D" id="2.70.98.30">
    <property type="entry name" value="Golgi alpha-mannosidase II, domain 4"/>
    <property type="match status" value="1"/>
</dbReference>
<dbReference type="InterPro" id="IPR011330">
    <property type="entry name" value="Glyco_hydro/deAcase_b/a-brl"/>
</dbReference>
<protein>
    <recommendedName>
        <fullName evidence="6">Alpha-mannosidase</fullName>
        <ecNumber evidence="6">3.2.1.-</ecNumber>
    </recommendedName>
</protein>
<dbReference type="InterPro" id="IPR011013">
    <property type="entry name" value="Gal_mutarotase_sf_dom"/>
</dbReference>
<evidence type="ECO:0000313" key="8">
    <source>
        <dbReference type="EMBL" id="CAD7243145.1"/>
    </source>
</evidence>
<dbReference type="InterPro" id="IPR011682">
    <property type="entry name" value="Glyco_hydro_38_C"/>
</dbReference>
<evidence type="ECO:0000256" key="4">
    <source>
        <dbReference type="ARBA" id="ARBA00022833"/>
    </source>
</evidence>